<evidence type="ECO:0000313" key="4">
    <source>
        <dbReference type="Proteomes" id="UP001281447"/>
    </source>
</evidence>
<reference evidence="3 4" key="1">
    <citation type="submission" date="2023-10" db="EMBL/GenBank/DDBJ databases">
        <title>Virgibacillus halophilus 5B73C genome.</title>
        <authorList>
            <person name="Miliotis G."/>
            <person name="Sengupta P."/>
            <person name="Hameed A."/>
            <person name="Chuvochina M."/>
            <person name="Mcdonagh F."/>
            <person name="Simpson A.C."/>
            <person name="Singh N.K."/>
            <person name="Rekha P.D."/>
            <person name="Raman K."/>
            <person name="Hugenholtz P."/>
            <person name="Venkateswaran K."/>
        </authorList>
    </citation>
    <scope>NUCLEOTIDE SEQUENCE [LARGE SCALE GENOMIC DNA]</scope>
    <source>
        <strain evidence="3 4">5B73C</strain>
    </source>
</reference>
<accession>A0ABU5CAD0</accession>
<dbReference type="InterPro" id="IPR003362">
    <property type="entry name" value="Bact_transf"/>
</dbReference>
<feature type="domain" description="Bacterial sugar transferase" evidence="2">
    <location>
        <begin position="2"/>
        <end position="91"/>
    </location>
</feature>
<proteinExistence type="inferred from homology"/>
<dbReference type="EMBL" id="JAWDIP010000003">
    <property type="protein sequence ID" value="MDY0395816.1"/>
    <property type="molecule type" value="Genomic_DNA"/>
</dbReference>
<organism evidence="3 4">
    <name type="scientific">Tigheibacillus halophilus</name>
    <dbReference type="NCBI Taxonomy" id="361280"/>
    <lineage>
        <taxon>Bacteria</taxon>
        <taxon>Bacillati</taxon>
        <taxon>Bacillota</taxon>
        <taxon>Bacilli</taxon>
        <taxon>Bacillales</taxon>
        <taxon>Bacillaceae</taxon>
        <taxon>Tigheibacillus</taxon>
    </lineage>
</organism>
<dbReference type="Proteomes" id="UP001281447">
    <property type="component" value="Unassembled WGS sequence"/>
</dbReference>
<dbReference type="Pfam" id="PF02397">
    <property type="entry name" value="Bac_transf"/>
    <property type="match status" value="1"/>
</dbReference>
<dbReference type="PANTHER" id="PTHR30576:SF0">
    <property type="entry name" value="UNDECAPRENYL-PHOSPHATE N-ACETYLGALACTOSAMINYL 1-PHOSPHATE TRANSFERASE-RELATED"/>
    <property type="match status" value="1"/>
</dbReference>
<comment type="similarity">
    <text evidence="1">Belongs to the bacterial sugar transferase family.</text>
</comment>
<evidence type="ECO:0000256" key="1">
    <source>
        <dbReference type="ARBA" id="ARBA00006464"/>
    </source>
</evidence>
<keyword evidence="4" id="KW-1185">Reference proteome</keyword>
<gene>
    <name evidence="3" type="ORF">RWE15_17140</name>
</gene>
<name>A0ABU5CAD0_9BACI</name>
<sequence length="93" mass="10623">MENLPQLWNVLRGDMSLVGPAPEYPDIACHYDRYQASRLKVKPGMTGYAQIHRLSNSQHSKKVRFDLFYINHCSARLDTKIVIHTIGAILKGK</sequence>
<comment type="caution">
    <text evidence="3">The sequence shown here is derived from an EMBL/GenBank/DDBJ whole genome shotgun (WGS) entry which is preliminary data.</text>
</comment>
<dbReference type="PANTHER" id="PTHR30576">
    <property type="entry name" value="COLANIC BIOSYNTHESIS UDP-GLUCOSE LIPID CARRIER TRANSFERASE"/>
    <property type="match status" value="1"/>
</dbReference>
<evidence type="ECO:0000259" key="2">
    <source>
        <dbReference type="Pfam" id="PF02397"/>
    </source>
</evidence>
<dbReference type="GO" id="GO:0016740">
    <property type="term" value="F:transferase activity"/>
    <property type="evidence" value="ECO:0007669"/>
    <property type="project" value="UniProtKB-KW"/>
</dbReference>
<evidence type="ECO:0000313" key="3">
    <source>
        <dbReference type="EMBL" id="MDY0395816.1"/>
    </source>
</evidence>
<protein>
    <submittedName>
        <fullName evidence="3">Sugar transferase</fullName>
    </submittedName>
</protein>
<keyword evidence="3" id="KW-0808">Transferase</keyword>